<gene>
    <name evidence="1" type="ORF">EZS27_038191</name>
</gene>
<feature type="non-terminal residue" evidence="1">
    <location>
        <position position="1"/>
    </location>
</feature>
<evidence type="ECO:0000313" key="1">
    <source>
        <dbReference type="EMBL" id="KAA6310514.1"/>
    </source>
</evidence>
<reference evidence="1" key="1">
    <citation type="submission" date="2019-03" db="EMBL/GenBank/DDBJ databases">
        <title>Single cell metagenomics reveals metabolic interactions within the superorganism composed of flagellate Streblomastix strix and complex community of Bacteroidetes bacteria on its surface.</title>
        <authorList>
            <person name="Treitli S.C."/>
            <person name="Kolisko M."/>
            <person name="Husnik F."/>
            <person name="Keeling P."/>
            <person name="Hampl V."/>
        </authorList>
    </citation>
    <scope>NUCLEOTIDE SEQUENCE</scope>
    <source>
        <strain evidence="1">STM</strain>
    </source>
</reference>
<proteinExistence type="predicted"/>
<sequence>FEVIKEESYMSINKKLIFLLSIVGICIAACTKEKIDRREEGQVTIVPKWEKYNGSYHPMKYYFYNVNKTSVFPVIVEDVTTEGFTQTLPVGTYRLVGYNTDASEDLTFDVSRNFTVVANFTSYPYSTVPLDLCIVSADSIVVDDRAQITKEIVPSEVKTKTLRLQFQFNNMQVVSLKGTLDGAFASINLLNGKAIKDAGNISFQPLTPNEEVKFRISDLYYSPNNSNADPSLYKSMLSLTLDIKEDDTIIYTKTGEMDLETIINQIRSFYNDIPDDILLYVNVENFNPKSKDRVFIRVNDFKGN</sequence>
<evidence type="ECO:0008006" key="2">
    <source>
        <dbReference type="Google" id="ProtNLM"/>
    </source>
</evidence>
<dbReference type="EMBL" id="SNRY01007387">
    <property type="protein sequence ID" value="KAA6310514.1"/>
    <property type="molecule type" value="Genomic_DNA"/>
</dbReference>
<name>A0A5J4PPM4_9ZZZZ</name>
<accession>A0A5J4PPM4</accession>
<dbReference type="AlphaFoldDB" id="A0A5J4PPM4"/>
<protein>
    <recommendedName>
        <fullName evidence="2">DUF5119 domain-containing protein</fullName>
    </recommendedName>
</protein>
<organism evidence="1">
    <name type="scientific">termite gut metagenome</name>
    <dbReference type="NCBI Taxonomy" id="433724"/>
    <lineage>
        <taxon>unclassified sequences</taxon>
        <taxon>metagenomes</taxon>
        <taxon>organismal metagenomes</taxon>
    </lineage>
</organism>
<comment type="caution">
    <text evidence="1">The sequence shown here is derived from an EMBL/GenBank/DDBJ whole genome shotgun (WGS) entry which is preliminary data.</text>
</comment>